<keyword evidence="4" id="KW-1185">Reference proteome</keyword>
<accession>A0A6A6G7M0</accession>
<feature type="chain" id="PRO_5025391522" evidence="2">
    <location>
        <begin position="22"/>
        <end position="947"/>
    </location>
</feature>
<protein>
    <submittedName>
        <fullName evidence="3">Uncharacterized protein</fullName>
    </submittedName>
</protein>
<evidence type="ECO:0000256" key="2">
    <source>
        <dbReference type="SAM" id="SignalP"/>
    </source>
</evidence>
<proteinExistence type="predicted"/>
<gene>
    <name evidence="3" type="ORF">BDZ85DRAFT_18649</name>
</gene>
<keyword evidence="2" id="KW-0732">Signal</keyword>
<reference evidence="4" key="1">
    <citation type="journal article" date="2020" name="Stud. Mycol.">
        <title>101 Dothideomycetes genomes: A test case for predicting lifestyles and emergence of pathogens.</title>
        <authorList>
            <person name="Haridas S."/>
            <person name="Albert R."/>
            <person name="Binder M."/>
            <person name="Bloem J."/>
            <person name="LaButti K."/>
            <person name="Salamov A."/>
            <person name="Andreopoulos B."/>
            <person name="Baker S."/>
            <person name="Barry K."/>
            <person name="Bills G."/>
            <person name="Bluhm B."/>
            <person name="Cannon C."/>
            <person name="Castanera R."/>
            <person name="Culley D."/>
            <person name="Daum C."/>
            <person name="Ezra D."/>
            <person name="Gonzalez J."/>
            <person name="Henrissat B."/>
            <person name="Kuo A."/>
            <person name="Liang C."/>
            <person name="Lipzen A."/>
            <person name="Lutzoni F."/>
            <person name="Magnuson J."/>
            <person name="Mondo S."/>
            <person name="Nolan M."/>
            <person name="Ohm R."/>
            <person name="Pangilinan J."/>
            <person name="Park H.-J."/>
            <person name="Ramirez L."/>
            <person name="Alfaro M."/>
            <person name="Sun H."/>
            <person name="Tritt A."/>
            <person name="Yoshinaga Y."/>
            <person name="Zwiers L.-H."/>
            <person name="Turgeon B."/>
            <person name="Goodwin S."/>
            <person name="Spatafora J."/>
            <person name="Crous P."/>
            <person name="Grigoriev I."/>
        </authorList>
    </citation>
    <scope>NUCLEOTIDE SEQUENCE [LARGE SCALE GENOMIC DNA]</scope>
    <source>
        <strain evidence="4">CECT 20119</strain>
    </source>
</reference>
<feature type="compositionally biased region" description="Low complexity" evidence="1">
    <location>
        <begin position="883"/>
        <end position="896"/>
    </location>
</feature>
<dbReference type="AlphaFoldDB" id="A0A6A6G7M0"/>
<feature type="region of interest" description="Disordered" evidence="1">
    <location>
        <begin position="445"/>
        <end position="501"/>
    </location>
</feature>
<organism evidence="3 4">
    <name type="scientific">Elsinoe ampelina</name>
    <dbReference type="NCBI Taxonomy" id="302913"/>
    <lineage>
        <taxon>Eukaryota</taxon>
        <taxon>Fungi</taxon>
        <taxon>Dikarya</taxon>
        <taxon>Ascomycota</taxon>
        <taxon>Pezizomycotina</taxon>
        <taxon>Dothideomycetes</taxon>
        <taxon>Dothideomycetidae</taxon>
        <taxon>Myriangiales</taxon>
        <taxon>Elsinoaceae</taxon>
        <taxon>Elsinoe</taxon>
    </lineage>
</organism>
<feature type="region of interest" description="Disordered" evidence="1">
    <location>
        <begin position="880"/>
        <end position="925"/>
    </location>
</feature>
<name>A0A6A6G7M0_9PEZI</name>
<dbReference type="EMBL" id="ML992510">
    <property type="protein sequence ID" value="KAF2221573.1"/>
    <property type="molecule type" value="Genomic_DNA"/>
</dbReference>
<feature type="compositionally biased region" description="Low complexity" evidence="1">
    <location>
        <begin position="491"/>
        <end position="501"/>
    </location>
</feature>
<dbReference type="OrthoDB" id="10648647at2759"/>
<feature type="compositionally biased region" description="Polar residues" evidence="1">
    <location>
        <begin position="902"/>
        <end position="921"/>
    </location>
</feature>
<feature type="compositionally biased region" description="Low complexity" evidence="1">
    <location>
        <begin position="528"/>
        <end position="542"/>
    </location>
</feature>
<feature type="region of interest" description="Disordered" evidence="1">
    <location>
        <begin position="519"/>
        <end position="560"/>
    </location>
</feature>
<dbReference type="Proteomes" id="UP000799538">
    <property type="component" value="Unassembled WGS sequence"/>
</dbReference>
<evidence type="ECO:0000313" key="4">
    <source>
        <dbReference type="Proteomes" id="UP000799538"/>
    </source>
</evidence>
<evidence type="ECO:0000256" key="1">
    <source>
        <dbReference type="SAM" id="MobiDB-lite"/>
    </source>
</evidence>
<feature type="signal peptide" evidence="2">
    <location>
        <begin position="1"/>
        <end position="21"/>
    </location>
</feature>
<sequence>MKQVRLLFYFTFVFIFGSAHAGPQDRASPFISQSFDKIALLDAGRSISIVPLDFPITTSLYDSRWTIEQLFKSKAANEKEHLHSLHQCAVQLRQYEEYGYNEDLEQSYQASTRYFNNSRDDPVDLEWEFCDVQKVSTGRVPSTNSHRISLITRYASAAAACDPRTLASSTYCPDLWLLSREFFSASLSIVRKGTFVAWVSAPYATSYASPWCSRNGVETCQLRVDMASIRYWNYSDLTHGSCQPGRVKVAKVDTLDPEIGASTVEMNGTTYTSPLIYVTYQGVAYTSTDPSGVVTVTRITADRFTYSLHPDTASTVCGNQETQQTLPLTLGDLQKPLPWREVACDPECLESQYCISRLYREAVIRLAWPQAFLAQLQDQYRLDLEGCNLAIDKSLFLPQDLITLMSPNTLIRADQLTGDEGKVGGIYFDPIDGSREIITDDEQLRPTPVLTPPARETILTPTSVPGESTGEVALPTNSKSPFAMPTLLPDTSASSNTNTRTRGLGDLIASMIGWSSGRDVDAPKAPISVTTSTQSSVSTGSDDGPDVAVPSETKQLDIPGKGGNGILPGIQALLISIIPPASQTLTSQKAKIGDLIMSMINPVPQAPVVPGADPASPNTIITSVVDPQTYPSTTSPASQAIIPASDGFMTVWHGGDNANVLSGTTFWAGDTAILQSQVVSFQSDGVVLLPLPTPPVDGIMASTAASTYRYLPVPTDAPEMVGAVVTFAGSTVKVEKHESDMVVAGGTTHRVGDMAIVDGHTLGIEAEGVVVSNVGGSVTVSYSTIRAGGDVEETAVVGGAVVEFGGSAVTVAGERVSYGTGGLVVGGETVAVPTGSSHVTLSDGRAVSIGIVCDGMSESSRSAYGSAGVTGTQVPSIANVLPSNSSTTVASSTSASERGPMASSTVQSQGSGASSNATPQPAGSVGAHVSPKYLVVVLAILSGAVLL</sequence>
<evidence type="ECO:0000313" key="3">
    <source>
        <dbReference type="EMBL" id="KAF2221573.1"/>
    </source>
</evidence>